<organism evidence="1 2">
    <name type="scientific">Leersia perrieri</name>
    <dbReference type="NCBI Taxonomy" id="77586"/>
    <lineage>
        <taxon>Eukaryota</taxon>
        <taxon>Viridiplantae</taxon>
        <taxon>Streptophyta</taxon>
        <taxon>Embryophyta</taxon>
        <taxon>Tracheophyta</taxon>
        <taxon>Spermatophyta</taxon>
        <taxon>Magnoliopsida</taxon>
        <taxon>Liliopsida</taxon>
        <taxon>Poales</taxon>
        <taxon>Poaceae</taxon>
        <taxon>BOP clade</taxon>
        <taxon>Oryzoideae</taxon>
        <taxon>Oryzeae</taxon>
        <taxon>Oryzinae</taxon>
        <taxon>Leersia</taxon>
    </lineage>
</organism>
<name>A0A0D9W254_9ORYZ</name>
<reference evidence="2" key="2">
    <citation type="submission" date="2013-12" db="EMBL/GenBank/DDBJ databases">
        <authorList>
            <person name="Yu Y."/>
            <person name="Lee S."/>
            <person name="de Baynast K."/>
            <person name="Wissotski M."/>
            <person name="Liu L."/>
            <person name="Talag J."/>
            <person name="Goicoechea J."/>
            <person name="Angelova A."/>
            <person name="Jetty R."/>
            <person name="Kudrna D."/>
            <person name="Golser W."/>
            <person name="Rivera L."/>
            <person name="Zhang J."/>
            <person name="Wing R."/>
        </authorList>
    </citation>
    <scope>NUCLEOTIDE SEQUENCE</scope>
</reference>
<proteinExistence type="predicted"/>
<protein>
    <submittedName>
        <fullName evidence="1">Uncharacterized protein</fullName>
    </submittedName>
</protein>
<dbReference type="Gramene" id="LPERR04G01300.1">
    <property type="protein sequence ID" value="LPERR04G01300.1"/>
    <property type="gene ID" value="LPERR04G01300"/>
</dbReference>
<evidence type="ECO:0000313" key="2">
    <source>
        <dbReference type="Proteomes" id="UP000032180"/>
    </source>
</evidence>
<reference evidence="1 2" key="1">
    <citation type="submission" date="2012-08" db="EMBL/GenBank/DDBJ databases">
        <title>Oryza genome evolution.</title>
        <authorList>
            <person name="Wing R.A."/>
        </authorList>
    </citation>
    <scope>NUCLEOTIDE SEQUENCE</scope>
</reference>
<dbReference type="HOGENOM" id="CLU_1339270_0_0_1"/>
<evidence type="ECO:0000313" key="1">
    <source>
        <dbReference type="EnsemblPlants" id="LPERR04G01300.1"/>
    </source>
</evidence>
<keyword evidence="2" id="KW-1185">Reference proteome</keyword>
<sequence length="205" mass="23226">MPNITAEVWSELRAKKTLLSSSQAARSINYSRQGMSTHTGSELGKRMMPVRNLEHLSYFLTSTTPALETGAKARGTQNRDDSVTFPNKADAELVLTVEKSSQSAVESVRYEDDILTRAPGNPKHEGQTQRDWLYSGSLLKYSVQYKKRKLSKAAKEANLKFDEWLAREVDMIWLEFHKANAPWPQPQVSNVQLEVSRTDYRSSVC</sequence>
<dbReference type="EnsemblPlants" id="LPERR04G01300.1">
    <property type="protein sequence ID" value="LPERR04G01300.1"/>
    <property type="gene ID" value="LPERR04G01300"/>
</dbReference>
<dbReference type="Proteomes" id="UP000032180">
    <property type="component" value="Chromosome 4"/>
</dbReference>
<dbReference type="AlphaFoldDB" id="A0A0D9W254"/>
<accession>A0A0D9W254</accession>
<reference evidence="1" key="3">
    <citation type="submission" date="2015-04" db="UniProtKB">
        <authorList>
            <consortium name="EnsemblPlants"/>
        </authorList>
    </citation>
    <scope>IDENTIFICATION</scope>
</reference>
<dbReference type="STRING" id="77586.A0A0D9W254"/>